<organism evidence="1">
    <name type="scientific">Anguilla anguilla</name>
    <name type="common">European freshwater eel</name>
    <name type="synonym">Muraena anguilla</name>
    <dbReference type="NCBI Taxonomy" id="7936"/>
    <lineage>
        <taxon>Eukaryota</taxon>
        <taxon>Metazoa</taxon>
        <taxon>Chordata</taxon>
        <taxon>Craniata</taxon>
        <taxon>Vertebrata</taxon>
        <taxon>Euteleostomi</taxon>
        <taxon>Actinopterygii</taxon>
        <taxon>Neopterygii</taxon>
        <taxon>Teleostei</taxon>
        <taxon>Anguilliformes</taxon>
        <taxon>Anguillidae</taxon>
        <taxon>Anguilla</taxon>
    </lineage>
</organism>
<name>A0A0E9VD31_ANGAN</name>
<reference evidence="1" key="1">
    <citation type="submission" date="2014-11" db="EMBL/GenBank/DDBJ databases">
        <authorList>
            <person name="Amaro Gonzalez C."/>
        </authorList>
    </citation>
    <scope>NUCLEOTIDE SEQUENCE</scope>
</reference>
<dbReference type="EMBL" id="GBXM01033222">
    <property type="protein sequence ID" value="JAH75355.1"/>
    <property type="molecule type" value="Transcribed_RNA"/>
</dbReference>
<proteinExistence type="predicted"/>
<protein>
    <submittedName>
        <fullName evidence="1">Uncharacterized protein</fullName>
    </submittedName>
</protein>
<accession>A0A0E9VD31</accession>
<dbReference type="AlphaFoldDB" id="A0A0E9VD31"/>
<sequence length="32" mass="3461">MIGYTVTCKRIDSKSTNISQALLSPIVFTAAM</sequence>
<evidence type="ECO:0000313" key="1">
    <source>
        <dbReference type="EMBL" id="JAH75355.1"/>
    </source>
</evidence>
<reference evidence="1" key="2">
    <citation type="journal article" date="2015" name="Fish Shellfish Immunol.">
        <title>Early steps in the European eel (Anguilla anguilla)-Vibrio vulnificus interaction in the gills: Role of the RtxA13 toxin.</title>
        <authorList>
            <person name="Callol A."/>
            <person name="Pajuelo D."/>
            <person name="Ebbesson L."/>
            <person name="Teles M."/>
            <person name="MacKenzie S."/>
            <person name="Amaro C."/>
        </authorList>
    </citation>
    <scope>NUCLEOTIDE SEQUENCE</scope>
</reference>